<dbReference type="AlphaFoldDB" id="A0A2Y9BGZ9"/>
<evidence type="ECO:0000256" key="7">
    <source>
        <dbReference type="ARBA" id="ARBA00022989"/>
    </source>
</evidence>
<evidence type="ECO:0000256" key="10">
    <source>
        <dbReference type="ARBA" id="ARBA00023310"/>
    </source>
</evidence>
<evidence type="ECO:0000256" key="8">
    <source>
        <dbReference type="ARBA" id="ARBA00023065"/>
    </source>
</evidence>
<dbReference type="InterPro" id="IPR002146">
    <property type="entry name" value="ATP_synth_b/b'su_bac/chlpt"/>
</dbReference>
<dbReference type="PANTHER" id="PTHR33445">
    <property type="entry name" value="ATP SYNTHASE SUBUNIT B', CHLOROPLASTIC"/>
    <property type="match status" value="1"/>
</dbReference>
<dbReference type="Gene3D" id="6.10.250.1580">
    <property type="match status" value="1"/>
</dbReference>
<evidence type="ECO:0000313" key="15">
    <source>
        <dbReference type="EMBL" id="PWJ27718.1"/>
    </source>
</evidence>
<evidence type="ECO:0000256" key="14">
    <source>
        <dbReference type="RuleBase" id="RU003848"/>
    </source>
</evidence>
<evidence type="ECO:0000256" key="4">
    <source>
        <dbReference type="ARBA" id="ARBA00022547"/>
    </source>
</evidence>
<keyword evidence="3 13" id="KW-1003">Cell membrane</keyword>
<comment type="subcellular location">
    <subcellularLocation>
        <location evidence="13">Cell membrane</location>
        <topology evidence="13">Single-pass membrane protein</topology>
    </subcellularLocation>
    <subcellularLocation>
        <location evidence="12">Endomembrane system</location>
        <topology evidence="12">Single-pass membrane protein</topology>
    </subcellularLocation>
</comment>
<dbReference type="PANTHER" id="PTHR33445:SF1">
    <property type="entry name" value="ATP SYNTHASE SUBUNIT B"/>
    <property type="match status" value="1"/>
</dbReference>
<evidence type="ECO:0000256" key="12">
    <source>
        <dbReference type="ARBA" id="ARBA00037847"/>
    </source>
</evidence>
<evidence type="ECO:0000256" key="3">
    <source>
        <dbReference type="ARBA" id="ARBA00022475"/>
    </source>
</evidence>
<comment type="function">
    <text evidence="13">Component of the F(0) channel, it forms part of the peripheral stalk, linking F(1) to F(0).</text>
</comment>
<keyword evidence="7 13" id="KW-1133">Transmembrane helix</keyword>
<dbReference type="EMBL" id="QGDL01000011">
    <property type="protein sequence ID" value="PWJ27718.1"/>
    <property type="molecule type" value="Genomic_DNA"/>
</dbReference>
<keyword evidence="9 13" id="KW-0472">Membrane</keyword>
<protein>
    <recommendedName>
        <fullName evidence="13">ATP synthase subunit b</fullName>
    </recommendedName>
    <alternativeName>
        <fullName evidence="13">ATP synthase F(0) sector subunit b</fullName>
    </alternativeName>
    <alternativeName>
        <fullName evidence="13">ATPase subunit I</fullName>
    </alternativeName>
    <alternativeName>
        <fullName evidence="13">F-type ATPase subunit b</fullName>
        <shortName evidence="13">F-ATPase subunit b</shortName>
    </alternativeName>
</protein>
<evidence type="ECO:0000256" key="11">
    <source>
        <dbReference type="ARBA" id="ARBA00025198"/>
    </source>
</evidence>
<accession>A0A2Y9BGZ9</accession>
<dbReference type="NCBIfam" id="TIGR01144">
    <property type="entry name" value="ATP_synt_b"/>
    <property type="match status" value="1"/>
</dbReference>
<evidence type="ECO:0000256" key="6">
    <source>
        <dbReference type="ARBA" id="ARBA00022781"/>
    </source>
</evidence>
<keyword evidence="8 13" id="KW-0406">Ion transport</keyword>
<gene>
    <name evidence="13" type="primary">atpF</name>
    <name evidence="15" type="ORF">A8806_111155</name>
</gene>
<dbReference type="GO" id="GO:0046933">
    <property type="term" value="F:proton-transporting ATP synthase activity, rotational mechanism"/>
    <property type="evidence" value="ECO:0007669"/>
    <property type="project" value="UniProtKB-UniRule"/>
</dbReference>
<dbReference type="GO" id="GO:0012505">
    <property type="term" value="C:endomembrane system"/>
    <property type="evidence" value="ECO:0007669"/>
    <property type="project" value="UniProtKB-SubCell"/>
</dbReference>
<dbReference type="Pfam" id="PF00430">
    <property type="entry name" value="ATP-synt_B"/>
    <property type="match status" value="1"/>
</dbReference>
<comment type="function">
    <text evidence="11 13">F(1)F(0) ATP synthase produces ATP from ADP in the presence of a proton or sodium gradient. F-type ATPases consist of two structural domains, F(1) containing the extramembraneous catalytic core and F(0) containing the membrane proton channel, linked together by a central stalk and a peripheral stalk. During catalysis, ATP synthesis in the catalytic domain of F(1) is coupled via a rotary mechanism of the central stalk subunits to proton translocation.</text>
</comment>
<dbReference type="InterPro" id="IPR050059">
    <property type="entry name" value="ATP_synthase_B_chain"/>
</dbReference>
<dbReference type="OrthoDB" id="1770883at2"/>
<evidence type="ECO:0000256" key="13">
    <source>
        <dbReference type="HAMAP-Rule" id="MF_01398"/>
    </source>
</evidence>
<keyword evidence="5 13" id="KW-0812">Transmembrane</keyword>
<evidence type="ECO:0000256" key="5">
    <source>
        <dbReference type="ARBA" id="ARBA00022692"/>
    </source>
</evidence>
<dbReference type="SUPFAM" id="SSF81573">
    <property type="entry name" value="F1F0 ATP synthase subunit B, membrane domain"/>
    <property type="match status" value="1"/>
</dbReference>
<dbReference type="GO" id="GO:0046961">
    <property type="term" value="F:proton-transporting ATPase activity, rotational mechanism"/>
    <property type="evidence" value="ECO:0007669"/>
    <property type="project" value="TreeGrafter"/>
</dbReference>
<keyword evidence="6 13" id="KW-0375">Hydrogen ion transport</keyword>
<keyword evidence="2 13" id="KW-0813">Transport</keyword>
<name>A0A2Y9BGZ9_9FIRM</name>
<feature type="transmembrane region" description="Helical" evidence="13">
    <location>
        <begin position="6"/>
        <end position="27"/>
    </location>
</feature>
<reference evidence="15 16" key="1">
    <citation type="submission" date="2018-05" db="EMBL/GenBank/DDBJ databases">
        <title>The Hungate 1000. A catalogue of reference genomes from the rumen microbiome.</title>
        <authorList>
            <person name="Kelly W."/>
        </authorList>
    </citation>
    <scope>NUCLEOTIDE SEQUENCE [LARGE SCALE GENOMIC DNA]</scope>
    <source>
        <strain evidence="15 16">NLAE-zl-C242</strain>
    </source>
</reference>
<dbReference type="Proteomes" id="UP000245845">
    <property type="component" value="Unassembled WGS sequence"/>
</dbReference>
<organism evidence="15 16">
    <name type="scientific">Faecalicatena orotica</name>
    <dbReference type="NCBI Taxonomy" id="1544"/>
    <lineage>
        <taxon>Bacteria</taxon>
        <taxon>Bacillati</taxon>
        <taxon>Bacillota</taxon>
        <taxon>Clostridia</taxon>
        <taxon>Lachnospirales</taxon>
        <taxon>Lachnospiraceae</taxon>
        <taxon>Faecalicatena</taxon>
    </lineage>
</organism>
<evidence type="ECO:0000256" key="9">
    <source>
        <dbReference type="ARBA" id="ARBA00023136"/>
    </source>
</evidence>
<comment type="subunit">
    <text evidence="13">F-type ATPases have 2 components, F(1) - the catalytic core - and F(0) - the membrane proton channel. F(1) has five subunits: alpha(3), beta(3), gamma(1), delta(1), epsilon(1). F(0) has three main subunits: a(1), b(2) and c(10-14). The alpha and beta chains form an alternating ring which encloses part of the gamma chain. F(1) is attached to F(0) by a central stalk formed by the gamma and epsilon chains, while a peripheral stalk is formed by the delta and b chains.</text>
</comment>
<dbReference type="GO" id="GO:0045259">
    <property type="term" value="C:proton-transporting ATP synthase complex"/>
    <property type="evidence" value="ECO:0007669"/>
    <property type="project" value="UniProtKB-KW"/>
</dbReference>
<keyword evidence="4 13" id="KW-0138">CF(0)</keyword>
<dbReference type="InterPro" id="IPR005864">
    <property type="entry name" value="ATP_synth_F0_bsu_bac"/>
</dbReference>
<keyword evidence="10 13" id="KW-0066">ATP synthesis</keyword>
<evidence type="ECO:0000256" key="1">
    <source>
        <dbReference type="ARBA" id="ARBA00005513"/>
    </source>
</evidence>
<dbReference type="InterPro" id="IPR028987">
    <property type="entry name" value="ATP_synth_B-like_membr_sf"/>
</dbReference>
<dbReference type="CDD" id="cd06503">
    <property type="entry name" value="ATP-synt_Fo_b"/>
    <property type="match status" value="1"/>
</dbReference>
<evidence type="ECO:0000313" key="16">
    <source>
        <dbReference type="Proteomes" id="UP000245845"/>
    </source>
</evidence>
<dbReference type="GO" id="GO:0005886">
    <property type="term" value="C:plasma membrane"/>
    <property type="evidence" value="ECO:0007669"/>
    <property type="project" value="UniProtKB-SubCell"/>
</dbReference>
<dbReference type="HAMAP" id="MF_01398">
    <property type="entry name" value="ATP_synth_b_bprime"/>
    <property type="match status" value="1"/>
</dbReference>
<evidence type="ECO:0000256" key="2">
    <source>
        <dbReference type="ARBA" id="ARBA00022448"/>
    </source>
</evidence>
<dbReference type="RefSeq" id="WP_109732594.1">
    <property type="nucleotide sequence ID" value="NZ_BAAACK010000005.1"/>
</dbReference>
<comment type="caution">
    <text evidence="15">The sequence shown here is derived from an EMBL/GenBank/DDBJ whole genome shotgun (WGS) entry which is preliminary data.</text>
</comment>
<sequence length="167" mass="18448">MLQLNVNLLFTIINLVVLYLLLKKFLIKPVTDIMEKREKLIADGLNEASSAREEAAKLKVEYEAALTGARDESVKIVEKAQTQAKAEYERIVSEAGVKAGGMLDSAKAQIQLEREQTMKALQSEIAGLAMTAAARIVGEKTENQGNQDIYNQFLEEAGDAHEDTDKH</sequence>
<proteinExistence type="inferred from homology"/>
<keyword evidence="16" id="KW-1185">Reference proteome</keyword>
<comment type="similarity">
    <text evidence="1 13 14">Belongs to the ATPase B chain family.</text>
</comment>